<protein>
    <recommendedName>
        <fullName evidence="3">histidine kinase</fullName>
        <ecNumber evidence="3">2.7.13.3</ecNumber>
    </recommendedName>
</protein>
<sequence length="758" mass="87775">MNFSSTYSLKSNEVILTTDDPKPVHALGYIQPLGVLLAIHPHTYEILQVSNNSQEWLEEDPYALHGRHLQTVIGNNNFESLYNFISDKKIESFPRYVFTMLFAGRSLDFLAHYHDNLIILEAEETFVLEAKNIVNTVNSIFTRILKENQLKSFCQTLMTEIRSLTGVDRVMIFKFHKDYTGEIFAEVKRDDLPSYLHLRYPAEDTPHPIREAFRKNWVRYIPNLFSQQSEIVPTINPYTQKPLDQTHAFLRGVSITHVDYLRNMSVGMMLTLSIIIDGKLWGLISCHHPTPKIIPWPIRTRCEVLAQISSLQLKEVQKIEADLYIQQSEKKTSNLVEKLLESNKLISEVVNEKDLYHFVNSSGVAILEDGQWFIHGVVPTSDQLDELADFIKDEISHNDSQHHIWYTHFLSKIFEPANEYSSIASGVLAMSISPIHDHMILWFRPELVQVVNWAGYPNSPIENSPQGPHLVPRTSFISWQESVKNHSEEWEKIEIKAVEELRHSLMEVLVARTQAIKELNASLSISNRELESFAYMASHDLQEPLRGINFYAHMIKDEIENKDNNNILQQTNNIIRLSERMKNLIESLLDFSRLEHTTQNFTHLDMRTLLQEAMDTLRRRIEEKKPLILIQEVFPPVYGDAARLRELWTNLISNALKYTNVEEIKIEIGTTLTEKGEAYFIRDNGIGIQPQYHTFVFQIFKRLNSEKKYQRGSGVGLSIVKRVVEKHDGEIWIKNNPDNGITIFFTLNKKPNDADEEV</sequence>
<dbReference type="AlphaFoldDB" id="A0A077AYV3"/>
<evidence type="ECO:0000259" key="11">
    <source>
        <dbReference type="PROSITE" id="PS50046"/>
    </source>
</evidence>
<dbReference type="InterPro" id="IPR036097">
    <property type="entry name" value="HisK_dim/P_sf"/>
</dbReference>
<dbReference type="InterPro" id="IPR003594">
    <property type="entry name" value="HATPase_dom"/>
</dbReference>
<dbReference type="GO" id="GO:0000156">
    <property type="term" value="F:phosphorelay response regulator activity"/>
    <property type="evidence" value="ECO:0007669"/>
    <property type="project" value="TreeGrafter"/>
</dbReference>
<dbReference type="GO" id="GO:0009881">
    <property type="term" value="F:photoreceptor activity"/>
    <property type="evidence" value="ECO:0007669"/>
    <property type="project" value="UniProtKB-KW"/>
</dbReference>
<dbReference type="Gene3D" id="3.30.450.40">
    <property type="match status" value="1"/>
</dbReference>
<dbReference type="GO" id="GO:0007234">
    <property type="term" value="P:osmosensory signaling via phosphorelay pathway"/>
    <property type="evidence" value="ECO:0007669"/>
    <property type="project" value="TreeGrafter"/>
</dbReference>
<dbReference type="SUPFAM" id="SSF55781">
    <property type="entry name" value="GAF domain-like"/>
    <property type="match status" value="2"/>
</dbReference>
<dbReference type="Proteomes" id="UP000028926">
    <property type="component" value="Chromosome"/>
</dbReference>
<dbReference type="FunFam" id="3.30.565.10:FF:000006">
    <property type="entry name" value="Sensor histidine kinase WalK"/>
    <property type="match status" value="1"/>
</dbReference>
<keyword evidence="4" id="KW-0600">Photoreceptor protein</keyword>
<evidence type="ECO:0000256" key="4">
    <source>
        <dbReference type="ARBA" id="ARBA00022543"/>
    </source>
</evidence>
<dbReference type="Gene3D" id="3.30.450.20">
    <property type="entry name" value="PAS domain"/>
    <property type="match status" value="1"/>
</dbReference>
<dbReference type="Gene3D" id="3.30.565.10">
    <property type="entry name" value="Histidine kinase-like ATPase, C-terminal domain"/>
    <property type="match status" value="1"/>
</dbReference>
<dbReference type="HOGENOM" id="CLU_000445_50_1_5"/>
<keyword evidence="6" id="KW-0716">Sensory transduction</keyword>
<evidence type="ECO:0000256" key="5">
    <source>
        <dbReference type="ARBA" id="ARBA00022553"/>
    </source>
</evidence>
<dbReference type="InterPro" id="IPR013654">
    <property type="entry name" value="PAS_2"/>
</dbReference>
<dbReference type="Pfam" id="PF00360">
    <property type="entry name" value="PHY"/>
    <property type="match status" value="1"/>
</dbReference>
<dbReference type="Gene3D" id="3.30.450.270">
    <property type="match status" value="1"/>
</dbReference>
<evidence type="ECO:0000259" key="12">
    <source>
        <dbReference type="PROSITE" id="PS50109"/>
    </source>
</evidence>
<dbReference type="InterPro" id="IPR016132">
    <property type="entry name" value="Phyto_chromo_attachment"/>
</dbReference>
<dbReference type="Pfam" id="PF02518">
    <property type="entry name" value="HATPase_c"/>
    <property type="match status" value="1"/>
</dbReference>
<dbReference type="RefSeq" id="WP_038463518.1">
    <property type="nucleotide sequence ID" value="NZ_CP008941.1"/>
</dbReference>
<dbReference type="InterPro" id="IPR005467">
    <property type="entry name" value="His_kinase_dom"/>
</dbReference>
<dbReference type="EC" id="2.7.13.3" evidence="3"/>
<dbReference type="SUPFAM" id="SSF55874">
    <property type="entry name" value="ATPase domain of HSP90 chaperone/DNA topoisomerase II/histidine kinase"/>
    <property type="match status" value="1"/>
</dbReference>
<dbReference type="InterPro" id="IPR029016">
    <property type="entry name" value="GAF-like_dom_sf"/>
</dbReference>
<evidence type="ECO:0000256" key="10">
    <source>
        <dbReference type="ARBA" id="ARBA00023170"/>
    </source>
</evidence>
<dbReference type="PROSITE" id="PS50109">
    <property type="entry name" value="HIS_KIN"/>
    <property type="match status" value="1"/>
</dbReference>
<dbReference type="InterPro" id="IPR001294">
    <property type="entry name" value="Phytochrome"/>
</dbReference>
<dbReference type="CDD" id="cd00082">
    <property type="entry name" value="HisKA"/>
    <property type="match status" value="1"/>
</dbReference>
<evidence type="ECO:0000256" key="3">
    <source>
        <dbReference type="ARBA" id="ARBA00012438"/>
    </source>
</evidence>
<dbReference type="eggNOG" id="COG4251">
    <property type="taxonomic scope" value="Bacteria"/>
</dbReference>
<name>A0A077AYV3_9PROT</name>
<keyword evidence="8" id="KW-0418">Kinase</keyword>
<dbReference type="PRINTS" id="PR01033">
    <property type="entry name" value="PHYTOCHROME"/>
</dbReference>
<dbReference type="PANTHER" id="PTHR42878">
    <property type="entry name" value="TWO-COMPONENT HISTIDINE KINASE"/>
    <property type="match status" value="1"/>
</dbReference>
<reference evidence="13 14" key="1">
    <citation type="submission" date="2014-07" db="EMBL/GenBank/DDBJ databases">
        <title>Comparative genomic insights into amoeba endosymbionts belonging to the families of Holosporaceae and Candidatus Midichloriaceae within Rickettsiales.</title>
        <authorList>
            <person name="Wang Z."/>
            <person name="Wu M."/>
        </authorList>
    </citation>
    <scope>NUCLEOTIDE SEQUENCE [LARGE SCALE GENOMIC DNA]</scope>
    <source>
        <strain evidence="13">PRA3</strain>
    </source>
</reference>
<dbReference type="InterPro" id="IPR035965">
    <property type="entry name" value="PAS-like_dom_sf"/>
</dbReference>
<evidence type="ECO:0000256" key="2">
    <source>
        <dbReference type="ARBA" id="ARBA00006402"/>
    </source>
</evidence>
<keyword evidence="10" id="KW-0675">Receptor</keyword>
<comment type="similarity">
    <text evidence="2">In the N-terminal section; belongs to the phytochrome family.</text>
</comment>
<dbReference type="InterPro" id="IPR013515">
    <property type="entry name" value="Phytochrome_cen-reg"/>
</dbReference>
<evidence type="ECO:0000313" key="13">
    <source>
        <dbReference type="EMBL" id="AIK95890.1"/>
    </source>
</evidence>
<proteinExistence type="inferred from homology"/>
<feature type="domain" description="Phytochrome chromophore attachment site" evidence="11">
    <location>
        <begin position="149"/>
        <end position="307"/>
    </location>
</feature>
<keyword evidence="5" id="KW-0597">Phosphoprotein</keyword>
<dbReference type="STRING" id="91604.ID47_02785"/>
<dbReference type="GO" id="GO:0006355">
    <property type="term" value="P:regulation of DNA-templated transcription"/>
    <property type="evidence" value="ECO:0007669"/>
    <property type="project" value="InterPro"/>
</dbReference>
<dbReference type="SMART" id="SM00388">
    <property type="entry name" value="HisKA"/>
    <property type="match status" value="1"/>
</dbReference>
<dbReference type="InterPro" id="IPR043150">
    <property type="entry name" value="Phytochrome_PHY_sf"/>
</dbReference>
<dbReference type="OrthoDB" id="9795133at2"/>
<keyword evidence="7" id="KW-0808">Transferase</keyword>
<evidence type="ECO:0000256" key="9">
    <source>
        <dbReference type="ARBA" id="ARBA00022991"/>
    </source>
</evidence>
<evidence type="ECO:0000313" key="14">
    <source>
        <dbReference type="Proteomes" id="UP000028926"/>
    </source>
</evidence>
<evidence type="ECO:0000256" key="8">
    <source>
        <dbReference type="ARBA" id="ARBA00022777"/>
    </source>
</evidence>
<dbReference type="KEGG" id="paca:ID47_02785"/>
<dbReference type="SMART" id="SM00387">
    <property type="entry name" value="HATPase_c"/>
    <property type="match status" value="1"/>
</dbReference>
<dbReference type="Pfam" id="PF00512">
    <property type="entry name" value="HisKA"/>
    <property type="match status" value="1"/>
</dbReference>
<accession>A0A077AYV3</accession>
<evidence type="ECO:0000256" key="6">
    <source>
        <dbReference type="ARBA" id="ARBA00022606"/>
    </source>
</evidence>
<dbReference type="InterPro" id="IPR003018">
    <property type="entry name" value="GAF"/>
</dbReference>
<feature type="domain" description="Histidine kinase" evidence="12">
    <location>
        <begin position="536"/>
        <end position="751"/>
    </location>
</feature>
<dbReference type="InterPro" id="IPR050351">
    <property type="entry name" value="BphY/WalK/GraS-like"/>
</dbReference>
<dbReference type="SUPFAM" id="SSF47384">
    <property type="entry name" value="Homodimeric domain of signal transducing histidine kinase"/>
    <property type="match status" value="1"/>
</dbReference>
<dbReference type="SMART" id="SM00065">
    <property type="entry name" value="GAF"/>
    <property type="match status" value="1"/>
</dbReference>
<dbReference type="PANTHER" id="PTHR42878:SF15">
    <property type="entry name" value="BACTERIOPHYTOCHROME"/>
    <property type="match status" value="1"/>
</dbReference>
<dbReference type="Pfam" id="PF08446">
    <property type="entry name" value="PAS_2"/>
    <property type="match status" value="1"/>
</dbReference>
<keyword evidence="9" id="KW-0157">Chromophore</keyword>
<organism evidence="13 14">
    <name type="scientific">Candidatus Odyssella acanthamoebae</name>
    <dbReference type="NCBI Taxonomy" id="91604"/>
    <lineage>
        <taxon>Bacteria</taxon>
        <taxon>Pseudomonadati</taxon>
        <taxon>Pseudomonadota</taxon>
        <taxon>Alphaproteobacteria</taxon>
        <taxon>Holosporales</taxon>
        <taxon>Candidatus Paracaedibacteraceae</taxon>
        <taxon>Candidatus Odyssella</taxon>
    </lineage>
</organism>
<gene>
    <name evidence="13" type="ORF">ID47_02785</name>
</gene>
<evidence type="ECO:0000256" key="1">
    <source>
        <dbReference type="ARBA" id="ARBA00000085"/>
    </source>
</evidence>
<dbReference type="GO" id="GO:0030295">
    <property type="term" value="F:protein kinase activator activity"/>
    <property type="evidence" value="ECO:0007669"/>
    <property type="project" value="TreeGrafter"/>
</dbReference>
<dbReference type="EMBL" id="CP008941">
    <property type="protein sequence ID" value="AIK95890.1"/>
    <property type="molecule type" value="Genomic_DNA"/>
</dbReference>
<dbReference type="GO" id="GO:0000155">
    <property type="term" value="F:phosphorelay sensor kinase activity"/>
    <property type="evidence" value="ECO:0007669"/>
    <property type="project" value="InterPro"/>
</dbReference>
<dbReference type="Gene3D" id="1.10.287.130">
    <property type="match status" value="1"/>
</dbReference>
<comment type="catalytic activity">
    <reaction evidence="1">
        <text>ATP + protein L-histidine = ADP + protein N-phospho-L-histidine.</text>
        <dbReference type="EC" id="2.7.13.3"/>
    </reaction>
</comment>
<evidence type="ECO:0000256" key="7">
    <source>
        <dbReference type="ARBA" id="ARBA00022679"/>
    </source>
</evidence>
<dbReference type="PROSITE" id="PS50046">
    <property type="entry name" value="PHYTOCHROME_2"/>
    <property type="match status" value="1"/>
</dbReference>
<dbReference type="InterPro" id="IPR036890">
    <property type="entry name" value="HATPase_C_sf"/>
</dbReference>
<keyword evidence="14" id="KW-1185">Reference proteome</keyword>
<dbReference type="GO" id="GO:0009584">
    <property type="term" value="P:detection of visible light"/>
    <property type="evidence" value="ECO:0007669"/>
    <property type="project" value="InterPro"/>
</dbReference>
<dbReference type="Pfam" id="PF01590">
    <property type="entry name" value="GAF"/>
    <property type="match status" value="1"/>
</dbReference>
<dbReference type="InterPro" id="IPR003661">
    <property type="entry name" value="HisK_dim/P_dom"/>
</dbReference>
<dbReference type="SUPFAM" id="SSF55785">
    <property type="entry name" value="PYP-like sensor domain (PAS domain)"/>
    <property type="match status" value="1"/>
</dbReference>